<keyword evidence="6 12" id="KW-0727">SH2 domain</keyword>
<dbReference type="InterPro" id="IPR036535">
    <property type="entry name" value="STAT_N_sf"/>
</dbReference>
<dbReference type="GO" id="GO:0005737">
    <property type="term" value="C:cytoplasm"/>
    <property type="evidence" value="ECO:0007669"/>
    <property type="project" value="UniProtKB-SubCell"/>
</dbReference>
<dbReference type="FunFam" id="1.20.1050.20:FF:000001">
    <property type="entry name" value="Signal transducer and activator of transcription"/>
    <property type="match status" value="1"/>
</dbReference>
<dbReference type="SUPFAM" id="SSF47655">
    <property type="entry name" value="STAT"/>
    <property type="match status" value="1"/>
</dbReference>
<dbReference type="Gene3D" id="1.10.532.10">
    <property type="entry name" value="STAT transcription factor, N-terminal domain"/>
    <property type="match status" value="1"/>
</dbReference>
<dbReference type="Pfam" id="PF21354">
    <property type="entry name" value="STAT_linker"/>
    <property type="match status" value="1"/>
</dbReference>
<gene>
    <name evidence="15" type="primary">STAT2</name>
</gene>
<keyword evidence="11" id="KW-0539">Nucleus</keyword>
<dbReference type="InterPro" id="IPR013800">
    <property type="entry name" value="STAT_TF_alpha"/>
</dbReference>
<reference evidence="15" key="2">
    <citation type="submission" date="2025-08" db="UniProtKB">
        <authorList>
            <consortium name="Ensembl"/>
        </authorList>
    </citation>
    <scope>IDENTIFICATION</scope>
</reference>
<dbReference type="InterPro" id="IPR001217">
    <property type="entry name" value="STAT"/>
</dbReference>
<evidence type="ECO:0000256" key="2">
    <source>
        <dbReference type="ARBA" id="ARBA00004496"/>
    </source>
</evidence>
<evidence type="ECO:0000256" key="9">
    <source>
        <dbReference type="ARBA" id="ARBA00023159"/>
    </source>
</evidence>
<dbReference type="Ensembl" id="ENSACLT00000095631.1">
    <property type="protein sequence ID" value="ENSACLP00000078774.1"/>
    <property type="gene ID" value="ENSACLG00000025393.2"/>
</dbReference>
<keyword evidence="7" id="KW-0805">Transcription regulation</keyword>
<dbReference type="GO" id="GO:0005634">
    <property type="term" value="C:nucleus"/>
    <property type="evidence" value="ECO:0007669"/>
    <property type="project" value="UniProtKB-SubCell"/>
</dbReference>
<accession>A0AAX7VAZ2</accession>
<comment type="subcellular location">
    <subcellularLocation>
        <location evidence="2">Cytoplasm</location>
    </subcellularLocation>
    <subcellularLocation>
        <location evidence="1">Nucleus</location>
    </subcellularLocation>
</comment>
<dbReference type="Gene3D" id="2.60.40.630">
    <property type="entry name" value="STAT transcription factor, DNA-binding domain"/>
    <property type="match status" value="1"/>
</dbReference>
<dbReference type="InterPro" id="IPR000980">
    <property type="entry name" value="SH2"/>
</dbReference>
<evidence type="ECO:0000256" key="3">
    <source>
        <dbReference type="ARBA" id="ARBA00005586"/>
    </source>
</evidence>
<dbReference type="InterPro" id="IPR036860">
    <property type="entry name" value="SH2_dom_sf"/>
</dbReference>
<evidence type="ECO:0000313" key="16">
    <source>
        <dbReference type="Proteomes" id="UP000265100"/>
    </source>
</evidence>
<dbReference type="PROSITE" id="PS50001">
    <property type="entry name" value="SH2"/>
    <property type="match status" value="1"/>
</dbReference>
<evidence type="ECO:0000256" key="6">
    <source>
        <dbReference type="ARBA" id="ARBA00022999"/>
    </source>
</evidence>
<evidence type="ECO:0000256" key="13">
    <source>
        <dbReference type="SAM" id="Coils"/>
    </source>
</evidence>
<dbReference type="GO" id="GO:0007165">
    <property type="term" value="P:signal transduction"/>
    <property type="evidence" value="ECO:0007669"/>
    <property type="project" value="InterPro"/>
</dbReference>
<dbReference type="AlphaFoldDB" id="A0AAX7VAZ2"/>
<evidence type="ECO:0000256" key="8">
    <source>
        <dbReference type="ARBA" id="ARBA00023125"/>
    </source>
</evidence>
<dbReference type="InterPro" id="IPR048988">
    <property type="entry name" value="STAT_linker"/>
</dbReference>
<dbReference type="PANTHER" id="PTHR11801">
    <property type="entry name" value="SIGNAL TRANSDUCER AND ACTIVATOR OF TRANSCRIPTION"/>
    <property type="match status" value="1"/>
</dbReference>
<dbReference type="GO" id="GO:0003700">
    <property type="term" value="F:DNA-binding transcription factor activity"/>
    <property type="evidence" value="ECO:0007669"/>
    <property type="project" value="InterPro"/>
</dbReference>
<dbReference type="InterPro" id="IPR012345">
    <property type="entry name" value="STAT_TF_DNA-bd_N"/>
</dbReference>
<proteinExistence type="inferred from homology"/>
<dbReference type="Pfam" id="PF02864">
    <property type="entry name" value="STAT_bind"/>
    <property type="match status" value="1"/>
</dbReference>
<dbReference type="SUPFAM" id="SSF49417">
    <property type="entry name" value="p53-like transcription factors"/>
    <property type="match status" value="1"/>
</dbReference>
<dbReference type="Gene3D" id="1.20.1050.20">
    <property type="entry name" value="STAT transcription factor, all-alpha domain"/>
    <property type="match status" value="1"/>
</dbReference>
<comment type="similarity">
    <text evidence="3">Belongs to the transcription factor STAT family.</text>
</comment>
<dbReference type="FunFam" id="2.60.40.630:FF:000001">
    <property type="entry name" value="Signal transducer and activator of transcription"/>
    <property type="match status" value="1"/>
</dbReference>
<feature type="domain" description="SH2" evidence="14">
    <location>
        <begin position="574"/>
        <end position="672"/>
    </location>
</feature>
<dbReference type="GO" id="GO:0003677">
    <property type="term" value="F:DNA binding"/>
    <property type="evidence" value="ECO:0007669"/>
    <property type="project" value="UniProtKB-KW"/>
</dbReference>
<dbReference type="SMART" id="SM00964">
    <property type="entry name" value="STAT_int"/>
    <property type="match status" value="1"/>
</dbReference>
<name>A0AAX7VAZ2_ASTCA</name>
<dbReference type="Gene3D" id="1.10.238.10">
    <property type="entry name" value="EF-hand"/>
    <property type="match status" value="1"/>
</dbReference>
<keyword evidence="10" id="KW-0804">Transcription</keyword>
<keyword evidence="13" id="KW-0175">Coiled coil</keyword>
<feature type="coiled-coil region" evidence="13">
    <location>
        <begin position="140"/>
        <end position="167"/>
    </location>
</feature>
<reference evidence="15" key="3">
    <citation type="submission" date="2025-09" db="UniProtKB">
        <authorList>
            <consortium name="Ensembl"/>
        </authorList>
    </citation>
    <scope>IDENTIFICATION</scope>
</reference>
<dbReference type="GO" id="GO:0006955">
    <property type="term" value="P:immune response"/>
    <property type="evidence" value="ECO:0007669"/>
    <property type="project" value="UniProtKB-ARBA"/>
</dbReference>
<evidence type="ECO:0000256" key="5">
    <source>
        <dbReference type="ARBA" id="ARBA00022553"/>
    </source>
</evidence>
<dbReference type="Pfam" id="PF01017">
    <property type="entry name" value="STAT_alpha"/>
    <property type="match status" value="1"/>
</dbReference>
<dbReference type="GeneTree" id="ENSGT01050000244905"/>
<evidence type="ECO:0000256" key="7">
    <source>
        <dbReference type="ARBA" id="ARBA00023015"/>
    </source>
</evidence>
<reference evidence="15" key="1">
    <citation type="submission" date="2018-05" db="EMBL/GenBank/DDBJ databases">
        <authorList>
            <person name="Datahose"/>
        </authorList>
    </citation>
    <scope>NUCLEOTIDE SEQUENCE</scope>
</reference>
<dbReference type="InterPro" id="IPR008967">
    <property type="entry name" value="p53-like_TF_DNA-bd_sf"/>
</dbReference>
<keyword evidence="16" id="KW-1185">Reference proteome</keyword>
<dbReference type="Pfam" id="PF02865">
    <property type="entry name" value="STAT_int"/>
    <property type="match status" value="1"/>
</dbReference>
<evidence type="ECO:0000256" key="4">
    <source>
        <dbReference type="ARBA" id="ARBA00022490"/>
    </source>
</evidence>
<dbReference type="SUPFAM" id="SSF48092">
    <property type="entry name" value="Transcription factor STAT-4 N-domain"/>
    <property type="match status" value="1"/>
</dbReference>
<keyword evidence="8" id="KW-0238">DNA-binding</keyword>
<organism evidence="15 16">
    <name type="scientific">Astatotilapia calliptera</name>
    <name type="common">Eastern happy</name>
    <name type="synonym">Chromis callipterus</name>
    <dbReference type="NCBI Taxonomy" id="8154"/>
    <lineage>
        <taxon>Eukaryota</taxon>
        <taxon>Metazoa</taxon>
        <taxon>Chordata</taxon>
        <taxon>Craniata</taxon>
        <taxon>Vertebrata</taxon>
        <taxon>Euteleostomi</taxon>
        <taxon>Actinopterygii</taxon>
        <taxon>Neopterygii</taxon>
        <taxon>Teleostei</taxon>
        <taxon>Neoteleostei</taxon>
        <taxon>Acanthomorphata</taxon>
        <taxon>Ovalentaria</taxon>
        <taxon>Cichlomorphae</taxon>
        <taxon>Cichliformes</taxon>
        <taxon>Cichlidae</taxon>
        <taxon>African cichlids</taxon>
        <taxon>Pseudocrenilabrinae</taxon>
        <taxon>Haplochromini</taxon>
        <taxon>Astatotilapia</taxon>
    </lineage>
</organism>
<dbReference type="Gene3D" id="3.30.505.10">
    <property type="entry name" value="SH2 domain"/>
    <property type="match status" value="1"/>
</dbReference>
<sequence length="773" mass="89091">MAQWDRLRQLPIAYRQQLHELYDRDALPMDVRHYLAPWIEKQEWQRAARDHAFAMVLFQVLLENLDIQHSRFVQEESFLLQHNIRRYKQNFQRYVDDPCALATTILWFLEKEKEILESAELAEKVQLLQVEPEAMETSSQQDLERKLAGLRNEVQCMEHTIICLEEQQDEFDFKFQTQKLEGKQMKTIWLYLHALMSVRVTVVDEARKKEQIKALQLLVNKLNNCRKSTLSGLNDILDRIQDIIDVLVKKELVEWQRRQQKACIGALDNVCLDQLEKWFSCVAVCLFQVWEFLTKLEELVGKVSYENDPVKAQNPTLQKRVDTLLRDLLKSSFVVETQPSMPQGKGSLVLRTNVQFSVKARLLVKFPELNHSMKVDVSMDNKPPVFCRYRRFNVLGTKIKALNMAESTNGGMVADFRHLTLKEQKSGGGGKGVSDISLSVTEELHIIYFNTVFELKGFSASTLPVVIISNSSQQQSAWASVLWFNMLSQDPKDVMFFANTPAATWPQFGEMLSWQFLSATKRGLDDTQLEMIANKLFGKFFHRLLLHSENTPDTFWVWFDGILMMVKTYLEDLWRDGLIMGFVTKGKEKSLLKKKKRGTFLLRFSESSVLGFFCLYPDVKTVQPFTKVDLSQIPFHEIIRNYQILEAENVPENPLLYLYPDTPKDKAFGKYYTEKSGEDSPYIKYIKTKLVFVTFSAVLTAQSAFALFALIPTSPVLITCNCSSAMHAGSLQALKVKVIENCRVQQGLPAFLMAPLSEANFPFVFSIDTSENP</sequence>
<keyword evidence="5" id="KW-0597">Phosphoprotein</keyword>
<dbReference type="Proteomes" id="UP000265100">
    <property type="component" value="Chromosome 5"/>
</dbReference>
<evidence type="ECO:0000256" key="12">
    <source>
        <dbReference type="PROSITE-ProRule" id="PRU00191"/>
    </source>
</evidence>
<dbReference type="InterPro" id="IPR013799">
    <property type="entry name" value="STAT_TF_prot_interaction"/>
</dbReference>
<dbReference type="InterPro" id="IPR015988">
    <property type="entry name" value="STAT_TF_CC"/>
</dbReference>
<dbReference type="SUPFAM" id="SSF55550">
    <property type="entry name" value="SH2 domain"/>
    <property type="match status" value="1"/>
</dbReference>
<protein>
    <recommendedName>
        <fullName evidence="14">SH2 domain-containing protein</fullName>
    </recommendedName>
</protein>
<keyword evidence="4" id="KW-0963">Cytoplasm</keyword>
<dbReference type="InterPro" id="IPR013801">
    <property type="entry name" value="STAT_TF_DNA-bd"/>
</dbReference>
<evidence type="ECO:0000256" key="10">
    <source>
        <dbReference type="ARBA" id="ARBA00023163"/>
    </source>
</evidence>
<evidence type="ECO:0000256" key="1">
    <source>
        <dbReference type="ARBA" id="ARBA00004123"/>
    </source>
</evidence>
<evidence type="ECO:0000313" key="15">
    <source>
        <dbReference type="Ensembl" id="ENSACLP00000078774.1"/>
    </source>
</evidence>
<keyword evidence="9" id="KW-0010">Activator</keyword>
<evidence type="ECO:0000259" key="14">
    <source>
        <dbReference type="PROSITE" id="PS50001"/>
    </source>
</evidence>
<evidence type="ECO:0000256" key="11">
    <source>
        <dbReference type="ARBA" id="ARBA00023242"/>
    </source>
</evidence>